<dbReference type="CTD" id="114907"/>
<keyword evidence="3" id="KW-0963">Cytoplasm</keyword>
<keyword evidence="4" id="KW-0833">Ubl conjugation pathway</keyword>
<gene>
    <name evidence="6" type="primary">LOC109681650</name>
</gene>
<reference evidence="6" key="1">
    <citation type="submission" date="2025-08" db="UniProtKB">
        <authorList>
            <consortium name="RefSeq"/>
        </authorList>
    </citation>
    <scope>IDENTIFICATION</scope>
    <source>
        <tissue evidence="6">Leukocyte</tissue>
    </source>
</reference>
<dbReference type="GO" id="GO:0005634">
    <property type="term" value="C:nucleus"/>
    <property type="evidence" value="ECO:0007669"/>
    <property type="project" value="TreeGrafter"/>
</dbReference>
<evidence type="ECO:0000256" key="4">
    <source>
        <dbReference type="ARBA" id="ARBA00022786"/>
    </source>
</evidence>
<feature type="compositionally biased region" description="Basic and acidic residues" evidence="5">
    <location>
        <begin position="82"/>
        <end position="93"/>
    </location>
</feature>
<dbReference type="GO" id="GO:0005737">
    <property type="term" value="C:cytoplasm"/>
    <property type="evidence" value="ECO:0007669"/>
    <property type="project" value="UniProtKB-SubCell"/>
</dbReference>
<comment type="pathway">
    <text evidence="2">Protein modification; protein ubiquitination.</text>
</comment>
<comment type="subcellular location">
    <subcellularLocation>
        <location evidence="1">Cytoplasm</location>
    </subcellularLocation>
</comment>
<accession>A0A8B7TYA5</accession>
<evidence type="ECO:0000256" key="2">
    <source>
        <dbReference type="ARBA" id="ARBA00004906"/>
    </source>
</evidence>
<name>A0A8B7TYA5_CASCN</name>
<dbReference type="GO" id="GO:0019005">
    <property type="term" value="C:SCF ubiquitin ligase complex"/>
    <property type="evidence" value="ECO:0007669"/>
    <property type="project" value="TreeGrafter"/>
</dbReference>
<evidence type="ECO:0000256" key="1">
    <source>
        <dbReference type="ARBA" id="ARBA00004496"/>
    </source>
</evidence>
<proteinExistence type="predicted"/>
<dbReference type="AlphaFoldDB" id="A0A8B7TYA5"/>
<dbReference type="GO" id="GO:0016567">
    <property type="term" value="P:protein ubiquitination"/>
    <property type="evidence" value="ECO:0007669"/>
    <property type="project" value="UniProtKB-UniPathway"/>
</dbReference>
<feature type="region of interest" description="Disordered" evidence="5">
    <location>
        <begin position="1"/>
        <end position="93"/>
    </location>
</feature>
<dbReference type="PANTHER" id="PTHR13123:SF6">
    <property type="entry name" value="F-BOX ONLY PROTEIN 32"/>
    <property type="match status" value="1"/>
</dbReference>
<dbReference type="InterPro" id="IPR040394">
    <property type="entry name" value="FBX25/32"/>
</dbReference>
<dbReference type="KEGG" id="ccan:109681650"/>
<evidence type="ECO:0000256" key="5">
    <source>
        <dbReference type="SAM" id="MobiDB-lite"/>
    </source>
</evidence>
<feature type="compositionally biased region" description="Basic and acidic residues" evidence="5">
    <location>
        <begin position="61"/>
        <end position="73"/>
    </location>
</feature>
<evidence type="ECO:0000313" key="6">
    <source>
        <dbReference type="RefSeq" id="XP_020012076.1"/>
    </source>
</evidence>
<evidence type="ECO:0000256" key="3">
    <source>
        <dbReference type="ARBA" id="ARBA00022490"/>
    </source>
</evidence>
<protein>
    <submittedName>
        <fullName evidence="6">Uncharacterized protein LOC109681650</fullName>
    </submittedName>
</protein>
<feature type="region of interest" description="Disordered" evidence="5">
    <location>
        <begin position="366"/>
        <end position="391"/>
    </location>
</feature>
<organism evidence="6">
    <name type="scientific">Castor canadensis</name>
    <name type="common">American beaver</name>
    <dbReference type="NCBI Taxonomy" id="51338"/>
    <lineage>
        <taxon>Eukaryota</taxon>
        <taxon>Metazoa</taxon>
        <taxon>Chordata</taxon>
        <taxon>Craniata</taxon>
        <taxon>Vertebrata</taxon>
        <taxon>Euteleostomi</taxon>
        <taxon>Mammalia</taxon>
        <taxon>Eutheria</taxon>
        <taxon>Euarchontoglires</taxon>
        <taxon>Glires</taxon>
        <taxon>Rodentia</taxon>
        <taxon>Castorimorpha</taxon>
        <taxon>Castoridae</taxon>
        <taxon>Castor</taxon>
    </lineage>
</organism>
<feature type="region of interest" description="Disordered" evidence="5">
    <location>
        <begin position="149"/>
        <end position="202"/>
    </location>
</feature>
<dbReference type="RefSeq" id="XP_020012076.1">
    <property type="nucleotide sequence ID" value="XM_020156487.1"/>
</dbReference>
<dbReference type="UniPathway" id="UPA00143"/>
<sequence>MAVPGSTQRMSSSGLLTQHHAASVGEQGFKGGGDLPDGEKGEHLSQRPGISPGRKNGQQEQVRKSLSHDKDAEEGSYCKCSAAEEAKLPRRDVYEADMNVEEYDKGRPGVPGGDQDVADCLSKEEKPVNPPGLPAAEGTIAISEILSTTDSTSQRPAIPGHLGPAPQDMGNTLGYQENSKKDPGRRRGKCGSGRDISKISAPKMNSEEALSHFSGKSCVTTDFHQEKWIYVHKGSTKERHGYCTLGEAFNRLDFSTAILDSRRFNYVVRLLELIAKSQLTSLSGIAQKNFMNILEKVVLKVLEDQQNIRLIRELLQTLYTSLCTLVQRVGKSVLVGNINMWVYRMETILHWQQQLNNIQITRVSKALPSPGPTSADSSSPRLRLPQTPPPPAAMLSGLTMAGHRGAPESSDFMPYPAAEGGLGGFLIKGRWEEELDKMGSKDVKDDSQMTHCGKVKTWL</sequence>
<dbReference type="OrthoDB" id="9991467at2759"/>
<dbReference type="PANTHER" id="PTHR13123">
    <property type="entry name" value="LD30288P"/>
    <property type="match status" value="1"/>
</dbReference>
<feature type="compositionally biased region" description="Polar residues" evidence="5">
    <location>
        <begin position="1"/>
        <end position="16"/>
    </location>
</feature>